<gene>
    <name evidence="5" type="ORF">ALP78_00919</name>
</gene>
<feature type="domain" description="N-acetyltransferase" evidence="4">
    <location>
        <begin position="3"/>
        <end position="159"/>
    </location>
</feature>
<evidence type="ECO:0000259" key="4">
    <source>
        <dbReference type="PROSITE" id="PS51186"/>
    </source>
</evidence>
<keyword evidence="2 5" id="KW-0808">Transferase</keyword>
<dbReference type="Pfam" id="PF00583">
    <property type="entry name" value="Acetyltransf_1"/>
    <property type="match status" value="1"/>
</dbReference>
<dbReference type="CDD" id="cd04301">
    <property type="entry name" value="NAT_SF"/>
    <property type="match status" value="1"/>
</dbReference>
<evidence type="ECO:0000256" key="2">
    <source>
        <dbReference type="ARBA" id="ARBA00022679"/>
    </source>
</evidence>
<dbReference type="EMBL" id="RBSD01000229">
    <property type="protein sequence ID" value="RMR78426.1"/>
    <property type="molecule type" value="Genomic_DNA"/>
</dbReference>
<proteinExistence type="inferred from homology"/>
<dbReference type="Gene3D" id="3.40.630.30">
    <property type="match status" value="1"/>
</dbReference>
<dbReference type="InterPro" id="IPR000182">
    <property type="entry name" value="GNAT_dom"/>
</dbReference>
<reference evidence="5 6" key="1">
    <citation type="submission" date="2018-08" db="EMBL/GenBank/DDBJ databases">
        <title>Recombination of ecologically and evolutionarily significant loci maintains genetic cohesion in the Pseudomonas syringae species complex.</title>
        <authorList>
            <person name="Dillon M."/>
            <person name="Thakur S."/>
            <person name="Almeida R.N.D."/>
            <person name="Weir B.S."/>
            <person name="Guttman D.S."/>
        </authorList>
    </citation>
    <scope>NUCLEOTIDE SEQUENCE [LARGE SCALE GENOMIC DNA]</scope>
    <source>
        <strain evidence="5 6">ICMP 4996</strain>
    </source>
</reference>
<name>A0A3M4XPK5_9PSED</name>
<dbReference type="SUPFAM" id="SSF55729">
    <property type="entry name" value="Acyl-CoA N-acyltransferases (Nat)"/>
    <property type="match status" value="1"/>
</dbReference>
<dbReference type="Proteomes" id="UP000268004">
    <property type="component" value="Unassembled WGS sequence"/>
</dbReference>
<dbReference type="PANTHER" id="PTHR10545">
    <property type="entry name" value="DIAMINE N-ACETYLTRANSFERASE"/>
    <property type="match status" value="1"/>
</dbReference>
<dbReference type="PANTHER" id="PTHR10545:SF29">
    <property type="entry name" value="GH14572P-RELATED"/>
    <property type="match status" value="1"/>
</dbReference>
<organism evidence="5 6">
    <name type="scientific">Pseudomonas coronafaciens pv. striafaciens</name>
    <dbReference type="NCBI Taxonomy" id="235276"/>
    <lineage>
        <taxon>Bacteria</taxon>
        <taxon>Pseudomonadati</taxon>
        <taxon>Pseudomonadota</taxon>
        <taxon>Gammaproteobacteria</taxon>
        <taxon>Pseudomonadales</taxon>
        <taxon>Pseudomonadaceae</taxon>
        <taxon>Pseudomonas</taxon>
        <taxon>Pseudomonas coronafaciens</taxon>
    </lineage>
</organism>
<accession>A0A3M4XPK5</accession>
<dbReference type="FunFam" id="3.40.630.30:FF:000064">
    <property type="entry name" value="GNAT family acetyltransferase"/>
    <property type="match status" value="1"/>
</dbReference>
<dbReference type="RefSeq" id="WP_096114151.1">
    <property type="nucleotide sequence ID" value="NZ_RBSD01000229.1"/>
</dbReference>
<evidence type="ECO:0000256" key="3">
    <source>
        <dbReference type="ARBA" id="ARBA00023315"/>
    </source>
</evidence>
<dbReference type="PROSITE" id="PS51186">
    <property type="entry name" value="GNAT"/>
    <property type="match status" value="1"/>
</dbReference>
<evidence type="ECO:0000313" key="5">
    <source>
        <dbReference type="EMBL" id="RMR78426.1"/>
    </source>
</evidence>
<evidence type="ECO:0000313" key="6">
    <source>
        <dbReference type="Proteomes" id="UP000268004"/>
    </source>
</evidence>
<dbReference type="GO" id="GO:0008080">
    <property type="term" value="F:N-acetyltransferase activity"/>
    <property type="evidence" value="ECO:0007669"/>
    <property type="project" value="TreeGrafter"/>
</dbReference>
<keyword evidence="3" id="KW-0012">Acyltransferase</keyword>
<protein>
    <submittedName>
        <fullName evidence="5">GNAT family acetyltransferase</fullName>
    </submittedName>
</protein>
<dbReference type="InterPro" id="IPR051016">
    <property type="entry name" value="Diverse_Substrate_AcTransf"/>
</dbReference>
<sequence length="173" mass="19009">MSLEIRPAIASDASQILAFITELAIYERAGHEVKAGADDIQRSLFADNAPAKALMCLDDGKPVGYAVYFYSYSTWLGRNGVYLEDLYVTPEKRSIGAGRALLRQIAREAVANDCGRLEWSVLDWNEPAIQFYEAIGAAPQSEWVRYRMEGAGLLDFAKGAIETQGPDTKTPGL</sequence>
<comment type="caution">
    <text evidence="5">The sequence shown here is derived from an EMBL/GenBank/DDBJ whole genome shotgun (WGS) entry which is preliminary data.</text>
</comment>
<dbReference type="AlphaFoldDB" id="A0A3M4XPK5"/>
<comment type="similarity">
    <text evidence="1">Belongs to the acetyltransferase family.</text>
</comment>
<evidence type="ECO:0000256" key="1">
    <source>
        <dbReference type="ARBA" id="ARBA00008694"/>
    </source>
</evidence>
<dbReference type="InterPro" id="IPR016181">
    <property type="entry name" value="Acyl_CoA_acyltransferase"/>
</dbReference>